<dbReference type="SUPFAM" id="SSF81383">
    <property type="entry name" value="F-box domain"/>
    <property type="match status" value="1"/>
</dbReference>
<dbReference type="InterPro" id="IPR001810">
    <property type="entry name" value="F-box_dom"/>
</dbReference>
<reference evidence="2 3" key="1">
    <citation type="journal article" date="2023" name="Nucleic Acids Res.">
        <title>The hologenome of Daphnia magna reveals possible DNA methylation and microbiome-mediated evolution of the host genome.</title>
        <authorList>
            <person name="Chaturvedi A."/>
            <person name="Li X."/>
            <person name="Dhandapani V."/>
            <person name="Marshall H."/>
            <person name="Kissane S."/>
            <person name="Cuenca-Cambronero M."/>
            <person name="Asole G."/>
            <person name="Calvet F."/>
            <person name="Ruiz-Romero M."/>
            <person name="Marangio P."/>
            <person name="Guigo R."/>
            <person name="Rago D."/>
            <person name="Mirbahai L."/>
            <person name="Eastwood N."/>
            <person name="Colbourne J.K."/>
            <person name="Zhou J."/>
            <person name="Mallon E."/>
            <person name="Orsini L."/>
        </authorList>
    </citation>
    <scope>NUCLEOTIDE SEQUENCE [LARGE SCALE GENOMIC DNA]</scope>
    <source>
        <strain evidence="2">LRV0_1</strain>
    </source>
</reference>
<dbReference type="Pfam" id="PF24467">
    <property type="entry name" value="ARM_FBXO47"/>
    <property type="match status" value="1"/>
</dbReference>
<protein>
    <recommendedName>
        <fullName evidence="1">F-box domain-containing protein</fullName>
    </recommendedName>
</protein>
<dbReference type="InterPro" id="IPR056622">
    <property type="entry name" value="ARM_FBXO47"/>
</dbReference>
<dbReference type="InterPro" id="IPR038946">
    <property type="entry name" value="FBXO47"/>
</dbReference>
<gene>
    <name evidence="2" type="ORF">OUZ56_020738</name>
</gene>
<evidence type="ECO:0000313" key="2">
    <source>
        <dbReference type="EMBL" id="KAK4011621.1"/>
    </source>
</evidence>
<dbReference type="InterPro" id="IPR036047">
    <property type="entry name" value="F-box-like_dom_sf"/>
</dbReference>
<dbReference type="Proteomes" id="UP001234178">
    <property type="component" value="Unassembled WGS sequence"/>
</dbReference>
<dbReference type="EMBL" id="JAOYFB010000003">
    <property type="protein sequence ID" value="KAK4011621.1"/>
    <property type="molecule type" value="Genomic_DNA"/>
</dbReference>
<accession>A0ABQ9ZFB1</accession>
<keyword evidence="3" id="KW-1185">Reference proteome</keyword>
<sequence>MHDENGNEHDGSFVVPTSILSGTGRSLKRSKSINNSRNPWIDLSPTPSPEEISSSHESSLPICLRRSSQWATLSPCGSFEELPTELIYNILKYLPLTSIGHLGQTSKDMRNILIRWTGTSRMQYRLMQTVLRTRLTSQKTWNGKLSLPSELHIECQRTGVLLKLLTCLFPTSQRLGLYYQLITEVKRGILERSPDYEPHLMAANAGIILHSMISGWDKRECTKVYSLLCQWNNIGSTLADYLKNPISTNANVERSLRIYLRSLFLDFAAPCDRSMWIGIVFDCPELSDHQDLAKLLLLLYAPLQPGGAIIWDFFEEDMEFASYTEQYKMLAETLAGIITPARKYYSPQQVVDVIQSLTGSLRSKVMILNGSLTVHRTSRVTDLMANSVSGGIFAVSSLC</sequence>
<dbReference type="PANTHER" id="PTHR34098:SF1">
    <property type="entry name" value="F-BOX ONLY PROTEIN 47"/>
    <property type="match status" value="1"/>
</dbReference>
<dbReference type="PANTHER" id="PTHR34098">
    <property type="entry name" value="F-BOX ONLY PROTEIN 47"/>
    <property type="match status" value="1"/>
</dbReference>
<dbReference type="Pfam" id="PF00646">
    <property type="entry name" value="F-box"/>
    <property type="match status" value="1"/>
</dbReference>
<organism evidence="2 3">
    <name type="scientific">Daphnia magna</name>
    <dbReference type="NCBI Taxonomy" id="35525"/>
    <lineage>
        <taxon>Eukaryota</taxon>
        <taxon>Metazoa</taxon>
        <taxon>Ecdysozoa</taxon>
        <taxon>Arthropoda</taxon>
        <taxon>Crustacea</taxon>
        <taxon>Branchiopoda</taxon>
        <taxon>Diplostraca</taxon>
        <taxon>Cladocera</taxon>
        <taxon>Anomopoda</taxon>
        <taxon>Daphniidae</taxon>
        <taxon>Daphnia</taxon>
    </lineage>
</organism>
<name>A0ABQ9ZFB1_9CRUS</name>
<proteinExistence type="predicted"/>
<feature type="domain" description="F-box" evidence="1">
    <location>
        <begin position="76"/>
        <end position="127"/>
    </location>
</feature>
<comment type="caution">
    <text evidence="2">The sequence shown here is derived from an EMBL/GenBank/DDBJ whole genome shotgun (WGS) entry which is preliminary data.</text>
</comment>
<evidence type="ECO:0000313" key="3">
    <source>
        <dbReference type="Proteomes" id="UP001234178"/>
    </source>
</evidence>
<evidence type="ECO:0000259" key="1">
    <source>
        <dbReference type="PROSITE" id="PS50181"/>
    </source>
</evidence>
<dbReference type="CDD" id="cd22112">
    <property type="entry name" value="F-box_FBXO47"/>
    <property type="match status" value="1"/>
</dbReference>
<dbReference type="PROSITE" id="PS50181">
    <property type="entry name" value="FBOX"/>
    <property type="match status" value="1"/>
</dbReference>